<evidence type="ECO:0000256" key="1">
    <source>
        <dbReference type="SAM" id="Phobius"/>
    </source>
</evidence>
<dbReference type="AlphaFoldDB" id="A0A2P6VP15"/>
<accession>A0A2P6VP15</accession>
<dbReference type="Proteomes" id="UP000239649">
    <property type="component" value="Unassembled WGS sequence"/>
</dbReference>
<keyword evidence="1" id="KW-1133">Transmembrane helix</keyword>
<proteinExistence type="predicted"/>
<keyword evidence="1" id="KW-0472">Membrane</keyword>
<gene>
    <name evidence="2" type="ORF">C2E20_1662</name>
</gene>
<comment type="caution">
    <text evidence="2">The sequence shown here is derived from an EMBL/GenBank/DDBJ whole genome shotgun (WGS) entry which is preliminary data.</text>
</comment>
<name>A0A2P6VP15_9CHLO</name>
<dbReference type="STRING" id="554055.A0A2P6VP15"/>
<feature type="transmembrane region" description="Helical" evidence="1">
    <location>
        <begin position="20"/>
        <end position="39"/>
    </location>
</feature>
<dbReference type="EMBL" id="LHPF02000002">
    <property type="protein sequence ID" value="PSC75842.1"/>
    <property type="molecule type" value="Genomic_DNA"/>
</dbReference>
<sequence>MPSSHSSLCSSVSTAVAMQQGLGSPLFAICVCFSVIVMYDAMGIRRHAGLQAEVLNVVAAELLEGHPKAERKLKEVLGHTPRQVYAGLLLGILVGLLFPVAPY</sequence>
<evidence type="ECO:0000313" key="3">
    <source>
        <dbReference type="Proteomes" id="UP000239649"/>
    </source>
</evidence>
<protein>
    <submittedName>
        <fullName evidence="2">Uncharacterized protein</fullName>
    </submittedName>
</protein>
<dbReference type="PANTHER" id="PTHR31446">
    <property type="entry name" value="ACID PHOSPHATASE/VANADIUM-DEPENDENT HALOPEROXIDASE-RELATED PROTEIN"/>
    <property type="match status" value="1"/>
</dbReference>
<organism evidence="2 3">
    <name type="scientific">Micractinium conductrix</name>
    <dbReference type="NCBI Taxonomy" id="554055"/>
    <lineage>
        <taxon>Eukaryota</taxon>
        <taxon>Viridiplantae</taxon>
        <taxon>Chlorophyta</taxon>
        <taxon>core chlorophytes</taxon>
        <taxon>Trebouxiophyceae</taxon>
        <taxon>Chlorellales</taxon>
        <taxon>Chlorellaceae</taxon>
        <taxon>Chlorella clade</taxon>
        <taxon>Micractinium</taxon>
    </lineage>
</organism>
<dbReference type="PANTHER" id="PTHR31446:SF29">
    <property type="entry name" value="ACID PHOSPHATASE_VANADIUM-DEPENDENT HALOPEROXIDASE-RELATED PROTEIN"/>
    <property type="match status" value="1"/>
</dbReference>
<keyword evidence="3" id="KW-1185">Reference proteome</keyword>
<dbReference type="OrthoDB" id="1716650at2759"/>
<evidence type="ECO:0000313" key="2">
    <source>
        <dbReference type="EMBL" id="PSC75842.1"/>
    </source>
</evidence>
<keyword evidence="1" id="KW-0812">Transmembrane</keyword>
<dbReference type="InterPro" id="IPR003832">
    <property type="entry name" value="DUF212"/>
</dbReference>
<feature type="transmembrane region" description="Helical" evidence="1">
    <location>
        <begin position="84"/>
        <end position="101"/>
    </location>
</feature>
<reference evidence="2 3" key="1">
    <citation type="journal article" date="2018" name="Plant J.">
        <title>Genome sequences of Chlorella sorokiniana UTEX 1602 and Micractinium conductrix SAG 241.80: implications to maltose excretion by a green alga.</title>
        <authorList>
            <person name="Arriola M.B."/>
            <person name="Velmurugan N."/>
            <person name="Zhang Y."/>
            <person name="Plunkett M.H."/>
            <person name="Hondzo H."/>
            <person name="Barney B.M."/>
        </authorList>
    </citation>
    <scope>NUCLEOTIDE SEQUENCE [LARGE SCALE GENOMIC DNA]</scope>
    <source>
        <strain evidence="2 3">SAG 241.80</strain>
    </source>
</reference>
<dbReference type="Pfam" id="PF02681">
    <property type="entry name" value="DUF212"/>
    <property type="match status" value="1"/>
</dbReference>